<name>U4KZH8_PYROM</name>
<dbReference type="Gene3D" id="3.90.640.10">
    <property type="entry name" value="Actin, Chain A, domain 4"/>
    <property type="match status" value="1"/>
</dbReference>
<dbReference type="eggNOG" id="KOG0680">
    <property type="taxonomic scope" value="Eukaryota"/>
</dbReference>
<gene>
    <name evidence="9" type="ORF">PCON_07474</name>
</gene>
<feature type="region of interest" description="Disordered" evidence="8">
    <location>
        <begin position="405"/>
        <end position="435"/>
    </location>
</feature>
<evidence type="ECO:0000313" key="9">
    <source>
        <dbReference type="EMBL" id="CCX07885.1"/>
    </source>
</evidence>
<dbReference type="OMA" id="FFEEYEC"/>
<keyword evidence="4" id="KW-0963">Cytoplasm</keyword>
<evidence type="ECO:0000256" key="2">
    <source>
        <dbReference type="ARBA" id="ARBA00005665"/>
    </source>
</evidence>
<sequence>MPPPTTLVVDNGSYTIKAGFGSSSPSYDDVYLIPNCIARTRDRRSLVGTQLETARDFGGMAFRRPVEKGYLVNWEAEKEIWDRAFLETDSPVHADPHETRFVLTEAPNAPLSLQNNCDQMVFEEYEFAEYYRCVAPSVIPWAPTLFPPAPHPAEAALVVDTGFSHTHIYPTLFGQPWNLGVRRIDIGGKFLTNYLKELVSMRTWNMMEEPYLISQVKEAVCFVSTDFSADLEKCKRLRTVDNPLVRDYVLPDYNTYKAGFVRPHGKRGDDEQVMVLANERFTVPELLFNPADVGVKQAGVAECVIQSLEMVPERYRPLLLANIVLTGGNAAIPGFQERFEKELRPMAPVEATVRAMVPEDPVKYTWLGAAHMANDESFIKKRTVTRKEYMEHGLVWAQKTMAGEDVRGGGETIKESSLEKERRENRSHKKRRVGE</sequence>
<evidence type="ECO:0000256" key="4">
    <source>
        <dbReference type="ARBA" id="ARBA00022490"/>
    </source>
</evidence>
<dbReference type="FunFam" id="3.90.640.10:FF:000014">
    <property type="entry name" value="Putative actin-related protein 6"/>
    <property type="match status" value="1"/>
</dbReference>
<dbReference type="CDD" id="cd10210">
    <property type="entry name" value="ASKHA_NBD_Arp6"/>
    <property type="match status" value="1"/>
</dbReference>
<dbReference type="STRING" id="1076935.U4KZH8"/>
<dbReference type="Gene3D" id="2.30.36.70">
    <property type="entry name" value="Actin, Chain A, domain 2"/>
    <property type="match status" value="1"/>
</dbReference>
<evidence type="ECO:0000256" key="1">
    <source>
        <dbReference type="ARBA" id="ARBA00004496"/>
    </source>
</evidence>
<dbReference type="SMART" id="SM00268">
    <property type="entry name" value="ACTIN"/>
    <property type="match status" value="1"/>
</dbReference>
<evidence type="ECO:0000256" key="5">
    <source>
        <dbReference type="ARBA" id="ARBA00025222"/>
    </source>
</evidence>
<comment type="subunit">
    <text evidence="6">Component of the SWR1 chromatin remodeling complex.</text>
</comment>
<dbReference type="OrthoDB" id="6220758at2759"/>
<organism evidence="9 10">
    <name type="scientific">Pyronema omphalodes (strain CBS 100304)</name>
    <name type="common">Pyronema confluens</name>
    <dbReference type="NCBI Taxonomy" id="1076935"/>
    <lineage>
        <taxon>Eukaryota</taxon>
        <taxon>Fungi</taxon>
        <taxon>Dikarya</taxon>
        <taxon>Ascomycota</taxon>
        <taxon>Pezizomycotina</taxon>
        <taxon>Pezizomycetes</taxon>
        <taxon>Pezizales</taxon>
        <taxon>Pyronemataceae</taxon>
        <taxon>Pyronema</taxon>
    </lineage>
</organism>
<feature type="compositionally biased region" description="Basic residues" evidence="8">
    <location>
        <begin position="425"/>
        <end position="435"/>
    </location>
</feature>
<dbReference type="PANTHER" id="PTHR11937">
    <property type="entry name" value="ACTIN"/>
    <property type="match status" value="1"/>
</dbReference>
<comment type="function">
    <text evidence="5">Component of the SWR1 complex which mediates the ATP-dependent exchange of histone H2A for the H2A variant HZT1 leading to transcriptional regulation of selected genes by chromatin remodeling. Involved in chromosome stability.</text>
</comment>
<evidence type="ECO:0000256" key="3">
    <source>
        <dbReference type="ARBA" id="ARBA00018633"/>
    </source>
</evidence>
<dbReference type="SUPFAM" id="SSF53067">
    <property type="entry name" value="Actin-like ATPase domain"/>
    <property type="match status" value="2"/>
</dbReference>
<evidence type="ECO:0000256" key="6">
    <source>
        <dbReference type="ARBA" id="ARBA00063309"/>
    </source>
</evidence>
<dbReference type="EMBL" id="HF935378">
    <property type="protein sequence ID" value="CCX07885.1"/>
    <property type="molecule type" value="Genomic_DNA"/>
</dbReference>
<dbReference type="InterPro" id="IPR043129">
    <property type="entry name" value="ATPase_NBD"/>
</dbReference>
<dbReference type="GO" id="GO:0005737">
    <property type="term" value="C:cytoplasm"/>
    <property type="evidence" value="ECO:0007669"/>
    <property type="project" value="UniProtKB-SubCell"/>
</dbReference>
<evidence type="ECO:0000313" key="10">
    <source>
        <dbReference type="Proteomes" id="UP000018144"/>
    </source>
</evidence>
<reference evidence="9 10" key="1">
    <citation type="journal article" date="2013" name="PLoS Genet.">
        <title>The genome and development-dependent transcriptomes of Pyronema confluens: a window into fungal evolution.</title>
        <authorList>
            <person name="Traeger S."/>
            <person name="Altegoer F."/>
            <person name="Freitag M."/>
            <person name="Gabaldon T."/>
            <person name="Kempken F."/>
            <person name="Kumar A."/>
            <person name="Marcet-Houben M."/>
            <person name="Poggeler S."/>
            <person name="Stajich J.E."/>
            <person name="Nowrousian M."/>
        </authorList>
    </citation>
    <scope>NUCLEOTIDE SEQUENCE [LARGE SCALE GENOMIC DNA]</scope>
    <source>
        <strain evidence="10">CBS 100304</strain>
        <tissue evidence="9">Vegetative mycelium</tissue>
    </source>
</reference>
<dbReference type="Proteomes" id="UP000018144">
    <property type="component" value="Unassembled WGS sequence"/>
</dbReference>
<dbReference type="Pfam" id="PF00022">
    <property type="entry name" value="Actin"/>
    <property type="match status" value="1"/>
</dbReference>
<evidence type="ECO:0000256" key="7">
    <source>
        <dbReference type="ARBA" id="ARBA00073820"/>
    </source>
</evidence>
<dbReference type="GO" id="GO:0005634">
    <property type="term" value="C:nucleus"/>
    <property type="evidence" value="ECO:0007669"/>
    <property type="project" value="UniProtKB-ARBA"/>
</dbReference>
<dbReference type="AlphaFoldDB" id="U4KZH8"/>
<dbReference type="InterPro" id="IPR004000">
    <property type="entry name" value="Actin"/>
</dbReference>
<proteinExistence type="inferred from homology"/>
<keyword evidence="10" id="KW-1185">Reference proteome</keyword>
<dbReference type="Gene3D" id="3.30.420.40">
    <property type="match status" value="2"/>
</dbReference>
<accession>U4KZH8</accession>
<comment type="similarity">
    <text evidence="2">Belongs to the actin family. ARP6 subfamily.</text>
</comment>
<feature type="compositionally biased region" description="Basic and acidic residues" evidence="8">
    <location>
        <begin position="405"/>
        <end position="424"/>
    </location>
</feature>
<comment type="subcellular location">
    <subcellularLocation>
        <location evidence="1">Cytoplasm</location>
    </subcellularLocation>
</comment>
<protein>
    <recommendedName>
        <fullName evidence="3">Actin-like protein ARP6</fullName>
    </recommendedName>
    <alternativeName>
        <fullName evidence="7">Actin-like protein arp6</fullName>
    </alternativeName>
</protein>
<evidence type="ECO:0000256" key="8">
    <source>
        <dbReference type="SAM" id="MobiDB-lite"/>
    </source>
</evidence>